<evidence type="ECO:0000256" key="2">
    <source>
        <dbReference type="SAM" id="MobiDB-lite"/>
    </source>
</evidence>
<dbReference type="Proteomes" id="UP000216885">
    <property type="component" value="Unassembled WGS sequence"/>
</dbReference>
<organism evidence="4 5">
    <name type="scientific">Bordetella genomosp. 4</name>
    <dbReference type="NCBI Taxonomy" id="463044"/>
    <lineage>
        <taxon>Bacteria</taxon>
        <taxon>Pseudomonadati</taxon>
        <taxon>Pseudomonadota</taxon>
        <taxon>Betaproteobacteria</taxon>
        <taxon>Burkholderiales</taxon>
        <taxon>Alcaligenaceae</taxon>
        <taxon>Bordetella</taxon>
    </lineage>
</organism>
<name>A0A261TXX1_9BORD</name>
<dbReference type="EMBL" id="NEVQ01000018">
    <property type="protein sequence ID" value="OZI54002.1"/>
    <property type="molecule type" value="Genomic_DNA"/>
</dbReference>
<dbReference type="InterPro" id="IPR010982">
    <property type="entry name" value="Lambda_DNA-bd_dom_sf"/>
</dbReference>
<dbReference type="Pfam" id="PF01381">
    <property type="entry name" value="HTH_3"/>
    <property type="match status" value="1"/>
</dbReference>
<dbReference type="Pfam" id="PF07883">
    <property type="entry name" value="Cupin_2"/>
    <property type="match status" value="1"/>
</dbReference>
<gene>
    <name evidence="4" type="ORF">CAL20_18605</name>
</gene>
<dbReference type="GO" id="GO:0003677">
    <property type="term" value="F:DNA binding"/>
    <property type="evidence" value="ECO:0007669"/>
    <property type="project" value="UniProtKB-KW"/>
</dbReference>
<dbReference type="PANTHER" id="PTHR46797:SF20">
    <property type="entry name" value="BLR4304 PROTEIN"/>
    <property type="match status" value="1"/>
</dbReference>
<reference evidence="4 5" key="1">
    <citation type="submission" date="2017-05" db="EMBL/GenBank/DDBJ databases">
        <title>Complete and WGS of Bordetella genogroups.</title>
        <authorList>
            <person name="Spilker T."/>
            <person name="LiPuma J."/>
        </authorList>
    </citation>
    <scope>NUCLEOTIDE SEQUENCE [LARGE SCALE GENOMIC DNA]</scope>
    <source>
        <strain evidence="4 5">AU9919</strain>
    </source>
</reference>
<dbReference type="Gene3D" id="2.60.120.10">
    <property type="entry name" value="Jelly Rolls"/>
    <property type="match status" value="1"/>
</dbReference>
<dbReference type="SUPFAM" id="SSF51182">
    <property type="entry name" value="RmlC-like cupins"/>
    <property type="match status" value="1"/>
</dbReference>
<comment type="caution">
    <text evidence="4">The sequence shown here is derived from an EMBL/GenBank/DDBJ whole genome shotgun (WGS) entry which is preliminary data.</text>
</comment>
<feature type="region of interest" description="Disordered" evidence="2">
    <location>
        <begin position="1"/>
        <end position="20"/>
    </location>
</feature>
<evidence type="ECO:0000256" key="1">
    <source>
        <dbReference type="ARBA" id="ARBA00023125"/>
    </source>
</evidence>
<dbReference type="InterPro" id="IPR050807">
    <property type="entry name" value="TransReg_Diox_bact_type"/>
</dbReference>
<evidence type="ECO:0000313" key="4">
    <source>
        <dbReference type="EMBL" id="OZI54002.1"/>
    </source>
</evidence>
<dbReference type="InterPro" id="IPR013096">
    <property type="entry name" value="Cupin_2"/>
</dbReference>
<dbReference type="InterPro" id="IPR014710">
    <property type="entry name" value="RmlC-like_jellyroll"/>
</dbReference>
<dbReference type="InterPro" id="IPR001387">
    <property type="entry name" value="Cro/C1-type_HTH"/>
</dbReference>
<dbReference type="SUPFAM" id="SSF47413">
    <property type="entry name" value="lambda repressor-like DNA-binding domains"/>
    <property type="match status" value="1"/>
</dbReference>
<dbReference type="PANTHER" id="PTHR46797">
    <property type="entry name" value="HTH-TYPE TRANSCRIPTIONAL REGULATOR"/>
    <property type="match status" value="1"/>
</dbReference>
<dbReference type="CDD" id="cd00093">
    <property type="entry name" value="HTH_XRE"/>
    <property type="match status" value="1"/>
</dbReference>
<dbReference type="CDD" id="cd02209">
    <property type="entry name" value="cupin_XRE_C"/>
    <property type="match status" value="1"/>
</dbReference>
<dbReference type="InterPro" id="IPR011051">
    <property type="entry name" value="RmlC_Cupin_sf"/>
</dbReference>
<dbReference type="SMART" id="SM00530">
    <property type="entry name" value="HTH_XRE"/>
    <property type="match status" value="1"/>
</dbReference>
<accession>A0A261TXX1</accession>
<keyword evidence="1" id="KW-0238">DNA-binding</keyword>
<feature type="domain" description="HTH cro/C1-type" evidence="3">
    <location>
        <begin position="29"/>
        <end position="83"/>
    </location>
</feature>
<sequence>MHIFEVSRLTQPSAPSSPDTARVRMGQQLRAARKACALTLKQLSAVSSVALSTLSKMELGQVSVSYEKFTAVARALNIDISQLLSDPDAHHGTVPTRASTTQSPDYDTGNYSYRLLAGDYPQRTMTPMYGRIMARSIDDFDGFIRHAGQEFIVVLSGKVRICFESGESLTLNKHESAYFDSGQGHIYLSLSARDAEIMVVMTAA</sequence>
<evidence type="ECO:0000259" key="3">
    <source>
        <dbReference type="PROSITE" id="PS50943"/>
    </source>
</evidence>
<dbReference type="AlphaFoldDB" id="A0A261TXX1"/>
<proteinExistence type="predicted"/>
<dbReference type="GO" id="GO:0005829">
    <property type="term" value="C:cytosol"/>
    <property type="evidence" value="ECO:0007669"/>
    <property type="project" value="TreeGrafter"/>
</dbReference>
<evidence type="ECO:0000313" key="5">
    <source>
        <dbReference type="Proteomes" id="UP000216885"/>
    </source>
</evidence>
<dbReference type="PROSITE" id="PS50943">
    <property type="entry name" value="HTH_CROC1"/>
    <property type="match status" value="1"/>
</dbReference>
<dbReference type="GO" id="GO:0003700">
    <property type="term" value="F:DNA-binding transcription factor activity"/>
    <property type="evidence" value="ECO:0007669"/>
    <property type="project" value="TreeGrafter"/>
</dbReference>
<keyword evidence="5" id="KW-1185">Reference proteome</keyword>
<feature type="compositionally biased region" description="Polar residues" evidence="2">
    <location>
        <begin position="8"/>
        <end position="19"/>
    </location>
</feature>
<dbReference type="Gene3D" id="1.10.260.40">
    <property type="entry name" value="lambda repressor-like DNA-binding domains"/>
    <property type="match status" value="1"/>
</dbReference>
<protein>
    <submittedName>
        <fullName evidence="4">Cro/Cl family transcriptional regulator</fullName>
    </submittedName>
</protein>